<evidence type="ECO:0000313" key="2">
    <source>
        <dbReference type="EMBL" id="MDN4015330.1"/>
    </source>
</evidence>
<proteinExistence type="predicted"/>
<dbReference type="EMBL" id="JAUHGV010000313">
    <property type="protein sequence ID" value="MDN4015330.1"/>
    <property type="molecule type" value="Genomic_DNA"/>
</dbReference>
<keyword evidence="1" id="KW-1133">Transmembrane helix</keyword>
<reference evidence="2" key="1">
    <citation type="submission" date="2023-06" db="EMBL/GenBank/DDBJ databases">
        <title>Two Chryseobacterium gambrini strains from China.</title>
        <authorList>
            <person name="Zeng J."/>
            <person name="Wu Y."/>
        </authorList>
    </citation>
    <scope>NUCLEOTIDE SEQUENCE</scope>
    <source>
        <strain evidence="2">SQ219</strain>
    </source>
</reference>
<feature type="non-terminal residue" evidence="2">
    <location>
        <position position="79"/>
    </location>
</feature>
<sequence>ELGVVVNDAHKIMGIWGSLFHGVIGFTGAFLGLATIILLPAAAFVSFGGDQGKLVAKFTAMPEPVISNEFQATDIKTIL</sequence>
<feature type="transmembrane region" description="Helical" evidence="1">
    <location>
        <begin position="20"/>
        <end position="47"/>
    </location>
</feature>
<evidence type="ECO:0000313" key="3">
    <source>
        <dbReference type="Proteomes" id="UP001225933"/>
    </source>
</evidence>
<dbReference type="Proteomes" id="UP001225933">
    <property type="component" value="Unassembled WGS sequence"/>
</dbReference>
<feature type="non-terminal residue" evidence="2">
    <location>
        <position position="1"/>
    </location>
</feature>
<organism evidence="2 3">
    <name type="scientific">Chryseobacterium gambrini</name>
    <dbReference type="NCBI Taxonomy" id="373672"/>
    <lineage>
        <taxon>Bacteria</taxon>
        <taxon>Pseudomonadati</taxon>
        <taxon>Bacteroidota</taxon>
        <taxon>Flavobacteriia</taxon>
        <taxon>Flavobacteriales</taxon>
        <taxon>Weeksellaceae</taxon>
        <taxon>Chryseobacterium group</taxon>
        <taxon>Chryseobacterium</taxon>
    </lineage>
</organism>
<accession>A0AAJ1R7C2</accession>
<protein>
    <submittedName>
        <fullName evidence="2">Uncharacterized protein</fullName>
    </submittedName>
</protein>
<comment type="caution">
    <text evidence="2">The sequence shown here is derived from an EMBL/GenBank/DDBJ whole genome shotgun (WGS) entry which is preliminary data.</text>
</comment>
<keyword evidence="1" id="KW-0812">Transmembrane</keyword>
<dbReference type="AlphaFoldDB" id="A0AAJ1R7C2"/>
<name>A0AAJ1R7C2_9FLAO</name>
<keyword evidence="1" id="KW-0472">Membrane</keyword>
<evidence type="ECO:0000256" key="1">
    <source>
        <dbReference type="SAM" id="Phobius"/>
    </source>
</evidence>
<gene>
    <name evidence="2" type="ORF">QX233_23040</name>
</gene>